<dbReference type="SUPFAM" id="SSF88697">
    <property type="entry name" value="PUA domain-like"/>
    <property type="match status" value="1"/>
</dbReference>
<name>A0A812R742_9DINO</name>
<evidence type="ECO:0000313" key="3">
    <source>
        <dbReference type="EMBL" id="CAE7422447.1"/>
    </source>
</evidence>
<gene>
    <name evidence="3" type="primary">RPL15</name>
    <name evidence="3" type="ORF">SNEC2469_LOCUS11589</name>
</gene>
<dbReference type="Pfam" id="PF04266">
    <property type="entry name" value="ASCH"/>
    <property type="match status" value="1"/>
</dbReference>
<evidence type="ECO:0000256" key="1">
    <source>
        <dbReference type="SAM" id="MobiDB-lite"/>
    </source>
</evidence>
<feature type="non-terminal residue" evidence="3">
    <location>
        <position position="1"/>
    </location>
</feature>
<proteinExistence type="predicted"/>
<dbReference type="Gene3D" id="2.30.130.30">
    <property type="entry name" value="Hypothetical protein"/>
    <property type="match status" value="1"/>
</dbReference>
<evidence type="ECO:0000313" key="4">
    <source>
        <dbReference type="Proteomes" id="UP000601435"/>
    </source>
</evidence>
<dbReference type="AlphaFoldDB" id="A0A812R742"/>
<dbReference type="InterPro" id="IPR007374">
    <property type="entry name" value="ASCH_domain"/>
</dbReference>
<feature type="region of interest" description="Disordered" evidence="1">
    <location>
        <begin position="499"/>
        <end position="519"/>
    </location>
</feature>
<protein>
    <submittedName>
        <fullName evidence="3">RPL15 protein</fullName>
    </submittedName>
</protein>
<dbReference type="Proteomes" id="UP000601435">
    <property type="component" value="Unassembled WGS sequence"/>
</dbReference>
<reference evidence="3" key="1">
    <citation type="submission" date="2021-02" db="EMBL/GenBank/DDBJ databases">
        <authorList>
            <person name="Dougan E. K."/>
            <person name="Rhodes N."/>
            <person name="Thang M."/>
            <person name="Chan C."/>
        </authorList>
    </citation>
    <scope>NUCLEOTIDE SEQUENCE</scope>
</reference>
<sequence>GAALAPSSSCGQDLPCTGFIVQKEWADLILSGQKIWEIRGEVTKKRGRVAIFEKKSRDIAGEVEITGCILVGHWDGHAWSAPDERRNYLWLPENKDKHMIQGTRTVTYKNAYAWVLRAPRRYESPIPFKRPRGCVKWVRIGKSESRQQETAGSDIGVLHAHDELPADAASWVGQSLRTLPTLGDGACALHAAFGEMNEGGFLECPQARELALHALEAALQGEDARARRLRKNMWQELARPALCASDASPEAKLFWQVFVDKHPEEAALAEEAAGREADLVLQDAKRRQALTEACRSFFLGSSWDCVCDFLSNVGYMEHEASQPCFEMRQGRAVVKGTQLELPAEGPQTKMEAIRTEANMFDALRLGVLLNSSLDSVLSALENGSLDMERRAELATALRRFQQAAVATSLEPPGFEEAAVAAYLVAIQQEAYYFSVEELAIICRQLETNVLVLKEMAQFRLQVEATVHSRIGGEFKAIVLRDAGGREHVRSHFERVEVIPTPKPDTWSGSSGRHGKEDVEEQADCATSATWSGSKGPSCGSEQFEKDVAHVLTAFETGQDALARLAALPHHSPEIVETSFEQLRQKLHGLVGAYAHDRLTSEDAVKVQYPLWRAGFYPLAVLFECWSRSTGIPAVFYTDAFGSLFTSVWHKELGADVAGFTSRSRYWCCGTAQPGGGKTPALEPMLRMLQGCMKKLPHFAAGSPADSFNVVEPMTHAAAIAKLRDTEGYGLIAAGEGGPVLCPAWPSNGTWTQNTHINLQRLLNSAQGGSVSWETAFDRKDRKAATGEDAKAPCESTNVTIALFQQLSVFRNWCLVCNRNGGVSKLSCDYSSNAAVCFLDKHPRWAQGELRSSIGLAQRFIFSFGAVRQPGKPQLQPFENEVVRPVLERLFEAVLQHLGPKTALHEDSPHRTWRLAGSLREEVHKYRLATFDCNQRSFFGEVFASGLNKSVYWLGATATLSSILEELWPCVMGASGKGLGWTGNITANALKQAMVFFQERYLFGLATLDVETRRLLTKRAAQFPECKDQAGSEEGPS</sequence>
<accession>A0A812R742</accession>
<dbReference type="InterPro" id="IPR015947">
    <property type="entry name" value="PUA-like_sf"/>
</dbReference>
<feature type="domain" description="ASCH" evidence="2">
    <location>
        <begin position="21"/>
        <end position="76"/>
    </location>
</feature>
<comment type="caution">
    <text evidence="3">The sequence shown here is derived from an EMBL/GenBank/DDBJ whole genome shotgun (WGS) entry which is preliminary data.</text>
</comment>
<evidence type="ECO:0000259" key="2">
    <source>
        <dbReference type="Pfam" id="PF04266"/>
    </source>
</evidence>
<dbReference type="OrthoDB" id="418700at2759"/>
<dbReference type="EMBL" id="CAJNJA010018402">
    <property type="protein sequence ID" value="CAE7422447.1"/>
    <property type="molecule type" value="Genomic_DNA"/>
</dbReference>
<organism evidence="3 4">
    <name type="scientific">Symbiodinium necroappetens</name>
    <dbReference type="NCBI Taxonomy" id="1628268"/>
    <lineage>
        <taxon>Eukaryota</taxon>
        <taxon>Sar</taxon>
        <taxon>Alveolata</taxon>
        <taxon>Dinophyceae</taxon>
        <taxon>Suessiales</taxon>
        <taxon>Symbiodiniaceae</taxon>
        <taxon>Symbiodinium</taxon>
    </lineage>
</organism>
<keyword evidence="4" id="KW-1185">Reference proteome</keyword>